<evidence type="ECO:0000256" key="1">
    <source>
        <dbReference type="ARBA" id="ARBA00004496"/>
    </source>
</evidence>
<name>A0ABS6ARF9_9NOCA</name>
<keyword evidence="6" id="KW-1185">Reference proteome</keyword>
<keyword evidence="4" id="KW-0143">Chaperone</keyword>
<sequence>MTVLGAGGGSAMLDSVVVSLDEMQYLRETLQISQFPVVLDGGARYDSDVTHKKMMDAAAESLAARGLLHGETVDPDLEDRVRALDRPHWVLAMRWYHNGQVSRLCIAKGEAMDVVALLGPGAYTINQAGHDLPGTVVAALGASEPLPLEGMNVLTEELEPILNDSGDSNATLRRLTEVGRPPRDAQTLASALVEITSHASIVGVVYGDGTRETADGTINVFNTRNGRFITTTTRSDDDVHWTSLATGTNARLRTAIRDLIHKLPLREEFNPSAGII</sequence>
<proteinExistence type="inferred from homology"/>
<organism evidence="5 6">
    <name type="scientific">Nocardia albiluteola</name>
    <dbReference type="NCBI Taxonomy" id="2842303"/>
    <lineage>
        <taxon>Bacteria</taxon>
        <taxon>Bacillati</taxon>
        <taxon>Actinomycetota</taxon>
        <taxon>Actinomycetes</taxon>
        <taxon>Mycobacteriales</taxon>
        <taxon>Nocardiaceae</taxon>
        <taxon>Nocardia</taxon>
    </lineage>
</organism>
<keyword evidence="3" id="KW-0963">Cytoplasm</keyword>
<dbReference type="Proteomes" id="UP000733379">
    <property type="component" value="Unassembled WGS sequence"/>
</dbReference>
<dbReference type="Pfam" id="PF14011">
    <property type="entry name" value="ESX-1_EspG"/>
    <property type="match status" value="1"/>
</dbReference>
<comment type="subcellular location">
    <subcellularLocation>
        <location evidence="1">Cytoplasm</location>
    </subcellularLocation>
</comment>
<comment type="similarity">
    <text evidence="2">Belongs to the EspG family.</text>
</comment>
<evidence type="ECO:0000256" key="2">
    <source>
        <dbReference type="ARBA" id="ARBA00006411"/>
    </source>
</evidence>
<gene>
    <name evidence="5" type="ORF">KO481_01385</name>
</gene>
<evidence type="ECO:0000313" key="5">
    <source>
        <dbReference type="EMBL" id="MBU3060180.1"/>
    </source>
</evidence>
<evidence type="ECO:0000256" key="4">
    <source>
        <dbReference type="ARBA" id="ARBA00023186"/>
    </source>
</evidence>
<dbReference type="EMBL" id="JAHKNI010000001">
    <property type="protein sequence ID" value="MBU3060180.1"/>
    <property type="molecule type" value="Genomic_DNA"/>
</dbReference>
<reference evidence="5 6" key="1">
    <citation type="submission" date="2021-06" db="EMBL/GenBank/DDBJ databases">
        <title>Actinomycetes sequencing.</title>
        <authorList>
            <person name="Shan Q."/>
        </authorList>
    </citation>
    <scope>NUCLEOTIDE SEQUENCE [LARGE SCALE GENOMIC DNA]</scope>
    <source>
        <strain evidence="5 6">NEAU-G5</strain>
    </source>
</reference>
<evidence type="ECO:0000256" key="3">
    <source>
        <dbReference type="ARBA" id="ARBA00022490"/>
    </source>
</evidence>
<evidence type="ECO:0000313" key="6">
    <source>
        <dbReference type="Proteomes" id="UP000733379"/>
    </source>
</evidence>
<protein>
    <submittedName>
        <fullName evidence="5">ESX secretion-associated protein EspG</fullName>
    </submittedName>
</protein>
<dbReference type="InterPro" id="IPR025734">
    <property type="entry name" value="EspG"/>
</dbReference>
<accession>A0ABS6ARF9</accession>
<comment type="caution">
    <text evidence="5">The sequence shown here is derived from an EMBL/GenBank/DDBJ whole genome shotgun (WGS) entry which is preliminary data.</text>
</comment>